<evidence type="ECO:0000313" key="3">
    <source>
        <dbReference type="Proteomes" id="UP000186917"/>
    </source>
</evidence>
<dbReference type="AlphaFoldDB" id="A0A173M9C3"/>
<keyword evidence="1" id="KW-0732">Signal</keyword>
<feature type="signal peptide" evidence="1">
    <location>
        <begin position="1"/>
        <end position="24"/>
    </location>
</feature>
<sequence length="336" mass="37372">MRMKNNIKLLALCSMLLGTTCLKAQVDPHFSQYYAYPMWLNPALTGAIDGDYRVSANYRSQWNNIANPFSTVGLSADFVTKKNLNLGLNIMNQAAGDAGYNYLNAYASAAYTGIKFGPNGYQRLVVGLQAGLLSRRFDPAKFQFADQWNPITGYNPSNPTSEALSRNSSNVFDAGAGVLYFDSDPNKTLNTFLGVSAFHLTRPEDPFVYGKKETLPIRYAIHGGVRWVLSEALVVTPNALYMRQGNSEEKMVGAYAQFKANTFTDFLVGGYYRFQDAVTPFIGFHYEHMILGVSYDANVSKLKNLARASNAFELSLSFTGRRTRAFPSENFICPRL</sequence>
<dbReference type="STRING" id="477680.SAMN05421788_104122"/>
<reference evidence="3" key="1">
    <citation type="submission" date="2017-01" db="EMBL/GenBank/DDBJ databases">
        <authorList>
            <person name="Varghese N."/>
            <person name="Submissions S."/>
        </authorList>
    </citation>
    <scope>NUCLEOTIDE SEQUENCE [LARGE SCALE GENOMIC DNA]</scope>
    <source>
        <strain evidence="3">DSM 21054</strain>
    </source>
</reference>
<dbReference type="KEGG" id="fln:FLA_0123"/>
<dbReference type="InterPro" id="IPR019861">
    <property type="entry name" value="PorP/SprF_Bacteroidetes"/>
</dbReference>
<name>A0A173M9C3_9BACT</name>
<evidence type="ECO:0000256" key="1">
    <source>
        <dbReference type="SAM" id="SignalP"/>
    </source>
</evidence>
<dbReference type="EMBL" id="FTOR01000004">
    <property type="protein sequence ID" value="SIT14997.1"/>
    <property type="molecule type" value="Genomic_DNA"/>
</dbReference>
<dbReference type="NCBIfam" id="TIGR03519">
    <property type="entry name" value="T9SS_PorP_fam"/>
    <property type="match status" value="1"/>
</dbReference>
<feature type="chain" id="PRO_5030022615" evidence="1">
    <location>
        <begin position="25"/>
        <end position="336"/>
    </location>
</feature>
<dbReference type="RefSeq" id="WP_076379477.1">
    <property type="nucleotide sequence ID" value="NZ_AP017422.1"/>
</dbReference>
<organism evidence="2 3">
    <name type="scientific">Filimonas lacunae</name>
    <dbReference type="NCBI Taxonomy" id="477680"/>
    <lineage>
        <taxon>Bacteria</taxon>
        <taxon>Pseudomonadati</taxon>
        <taxon>Bacteroidota</taxon>
        <taxon>Chitinophagia</taxon>
        <taxon>Chitinophagales</taxon>
        <taxon>Chitinophagaceae</taxon>
        <taxon>Filimonas</taxon>
    </lineage>
</organism>
<evidence type="ECO:0000313" key="2">
    <source>
        <dbReference type="EMBL" id="SIT14997.1"/>
    </source>
</evidence>
<gene>
    <name evidence="2" type="ORF">SAMN05421788_104122</name>
</gene>
<proteinExistence type="predicted"/>
<dbReference type="Pfam" id="PF11751">
    <property type="entry name" value="PorP_SprF"/>
    <property type="match status" value="1"/>
</dbReference>
<dbReference type="Proteomes" id="UP000186917">
    <property type="component" value="Unassembled WGS sequence"/>
</dbReference>
<accession>A0A173M9C3</accession>
<protein>
    <submittedName>
        <fullName evidence="2">Type IX secretion system membrane protein, PorP/SprF family</fullName>
    </submittedName>
</protein>
<keyword evidence="3" id="KW-1185">Reference proteome</keyword>